<proteinExistence type="inferred from homology"/>
<dbReference type="GO" id="GO:0005615">
    <property type="term" value="C:extracellular space"/>
    <property type="evidence" value="ECO:0007669"/>
    <property type="project" value="TreeGrafter"/>
</dbReference>
<comment type="subcellular location">
    <subcellularLocation>
        <location evidence="1">Secreted</location>
    </subcellularLocation>
</comment>
<evidence type="ECO:0000256" key="4">
    <source>
        <dbReference type="RuleBase" id="RU004262"/>
    </source>
</evidence>
<accession>A0A7R8XK11</accession>
<feature type="domain" description="Lipase" evidence="5">
    <location>
        <begin position="133"/>
        <end position="276"/>
    </location>
</feature>
<dbReference type="InterPro" id="IPR000734">
    <property type="entry name" value="TAG_lipase"/>
</dbReference>
<evidence type="ECO:0000256" key="2">
    <source>
        <dbReference type="ARBA" id="ARBA00010701"/>
    </source>
</evidence>
<dbReference type="EMBL" id="LR900967">
    <property type="protein sequence ID" value="CAD7247429.1"/>
    <property type="molecule type" value="Genomic_DNA"/>
</dbReference>
<dbReference type="Pfam" id="PF00151">
    <property type="entry name" value="Lipase"/>
    <property type="match status" value="1"/>
</dbReference>
<dbReference type="PANTHER" id="PTHR11610:SF185">
    <property type="entry name" value="LD47264P"/>
    <property type="match status" value="1"/>
</dbReference>
<dbReference type="InterPro" id="IPR029058">
    <property type="entry name" value="AB_hydrolase_fold"/>
</dbReference>
<comment type="similarity">
    <text evidence="2 4">Belongs to the AB hydrolase superfamily. Lipase family.</text>
</comment>
<reference evidence="6" key="1">
    <citation type="submission" date="2020-11" db="EMBL/GenBank/DDBJ databases">
        <authorList>
            <person name="Tran Van P."/>
        </authorList>
    </citation>
    <scope>NUCLEOTIDE SEQUENCE</scope>
</reference>
<evidence type="ECO:0000256" key="3">
    <source>
        <dbReference type="ARBA" id="ARBA00022525"/>
    </source>
</evidence>
<keyword evidence="3" id="KW-0964">Secreted</keyword>
<dbReference type="GO" id="GO:0016042">
    <property type="term" value="P:lipid catabolic process"/>
    <property type="evidence" value="ECO:0007669"/>
    <property type="project" value="TreeGrafter"/>
</dbReference>
<evidence type="ECO:0000313" key="7">
    <source>
        <dbReference type="Proteomes" id="UP000677054"/>
    </source>
</evidence>
<sequence length="286" mass="31799">MVILYYDLWLGKARVRWVPQPSTEELKVQREQTSVDLFRLPQIIQMLSSNALFLAMKPKSTNRRRNSNPSCRSLDLEALEAFTWCFSCSGRATSENERYKEVAAVIVRSQASNHVTRSRVPGTWTDAVDTGPKTKDELLKFRDQNVVVLSWFGGSGPPYNQALANIRLVGVMGAHFLAFLAREAGTRIEEMHVVGLSLGAHLASYIGSALKDMGQGKLGRITGLDPAGPLFEFTHPLVRLDPEDALFVDVIHSDAAPLAAGVRQVGSWLMLEHVRFPNNEPPKFAR</sequence>
<keyword evidence="7" id="KW-1185">Reference proteome</keyword>
<evidence type="ECO:0000313" key="6">
    <source>
        <dbReference type="EMBL" id="CAD7247429.1"/>
    </source>
</evidence>
<name>A0A7R8XK11_9CRUS</name>
<evidence type="ECO:0000256" key="1">
    <source>
        <dbReference type="ARBA" id="ARBA00004613"/>
    </source>
</evidence>
<dbReference type="EMBL" id="CAJPEV010001450">
    <property type="protein sequence ID" value="CAG0892720.1"/>
    <property type="molecule type" value="Genomic_DNA"/>
</dbReference>
<dbReference type="OrthoDB" id="199913at2759"/>
<dbReference type="SUPFAM" id="SSF53474">
    <property type="entry name" value="alpha/beta-Hydrolases"/>
    <property type="match status" value="1"/>
</dbReference>
<organism evidence="6">
    <name type="scientific">Darwinula stevensoni</name>
    <dbReference type="NCBI Taxonomy" id="69355"/>
    <lineage>
        <taxon>Eukaryota</taxon>
        <taxon>Metazoa</taxon>
        <taxon>Ecdysozoa</taxon>
        <taxon>Arthropoda</taxon>
        <taxon>Crustacea</taxon>
        <taxon>Oligostraca</taxon>
        <taxon>Ostracoda</taxon>
        <taxon>Podocopa</taxon>
        <taxon>Podocopida</taxon>
        <taxon>Darwinulocopina</taxon>
        <taxon>Darwinuloidea</taxon>
        <taxon>Darwinulidae</taxon>
        <taxon>Darwinula</taxon>
    </lineage>
</organism>
<dbReference type="PRINTS" id="PR00821">
    <property type="entry name" value="TAGLIPASE"/>
</dbReference>
<evidence type="ECO:0000259" key="5">
    <source>
        <dbReference type="Pfam" id="PF00151"/>
    </source>
</evidence>
<dbReference type="InterPro" id="IPR013818">
    <property type="entry name" value="Lipase"/>
</dbReference>
<dbReference type="AlphaFoldDB" id="A0A7R8XK11"/>
<protein>
    <recommendedName>
        <fullName evidence="5">Lipase domain-containing protein</fullName>
    </recommendedName>
</protein>
<dbReference type="PANTHER" id="PTHR11610">
    <property type="entry name" value="LIPASE"/>
    <property type="match status" value="1"/>
</dbReference>
<gene>
    <name evidence="6" type="ORF">DSTB1V02_LOCUS7260</name>
</gene>
<dbReference type="Proteomes" id="UP000677054">
    <property type="component" value="Unassembled WGS sequence"/>
</dbReference>
<dbReference type="GO" id="GO:0016298">
    <property type="term" value="F:lipase activity"/>
    <property type="evidence" value="ECO:0007669"/>
    <property type="project" value="InterPro"/>
</dbReference>
<dbReference type="Gene3D" id="3.40.50.1820">
    <property type="entry name" value="alpha/beta hydrolase"/>
    <property type="match status" value="1"/>
</dbReference>